<feature type="transmembrane region" description="Helical" evidence="1">
    <location>
        <begin position="166"/>
        <end position="194"/>
    </location>
</feature>
<keyword evidence="1" id="KW-0472">Membrane</keyword>
<accession>A0A4C1SRF2</accession>
<sequence length="428" mass="49637">MNLQGNNSIDEKLARSFSVFQAARLVLGTARVDVCSGRIIRPPSVYQRTYTCFCAIAILISTYSFSSEFYKKFVKIPTLYIIVLMNTYLMYIHYLLNAVHTRFLNHEQNINLYLVMQDIDQSLHLHRTSVLYDASFQSSLLFVGSILMMFVISFGADSRSDFYSKVIYIAIGVSNLSVTMEAWFCRCIMSYFIVRLKYLNFVLKDHCDPLNVETPSRFCKFHSRFWVCDNVLKRLVRDLANYYSLSSNDTVHSLKIILRGFQVFVKLYKFQSDLGYDWIGLVSWLLFEFSILIELSFSCENFLRQVDDTRVVCVHLLSLQQEGPVHSKALAMCRALERRPVRFSAYGMFELDACLPLRLLALASTYIYQTKVSLKAEYYPLTLFALHTLAVFPTNYDKRVFNKSTHFFLKGRQHTGDSPGIARVHGWR</sequence>
<dbReference type="AlphaFoldDB" id="A0A4C1SRF2"/>
<feature type="transmembrane region" description="Helical" evidence="1">
    <location>
        <begin position="78"/>
        <end position="96"/>
    </location>
</feature>
<dbReference type="Proteomes" id="UP000299102">
    <property type="component" value="Unassembled WGS sequence"/>
</dbReference>
<keyword evidence="1" id="KW-0812">Transmembrane</keyword>
<evidence type="ECO:0000313" key="2">
    <source>
        <dbReference type="EMBL" id="GBP03631.1"/>
    </source>
</evidence>
<proteinExistence type="predicted"/>
<protein>
    <recommendedName>
        <fullName evidence="4">Gustatory receptor</fullName>
    </recommendedName>
</protein>
<gene>
    <name evidence="2" type="ORF">EVAR_2392_1</name>
</gene>
<evidence type="ECO:0000313" key="3">
    <source>
        <dbReference type="Proteomes" id="UP000299102"/>
    </source>
</evidence>
<reference evidence="2 3" key="1">
    <citation type="journal article" date="2019" name="Commun. Biol.">
        <title>The bagworm genome reveals a unique fibroin gene that provides high tensile strength.</title>
        <authorList>
            <person name="Kono N."/>
            <person name="Nakamura H."/>
            <person name="Ohtoshi R."/>
            <person name="Tomita M."/>
            <person name="Numata K."/>
            <person name="Arakawa K."/>
        </authorList>
    </citation>
    <scope>NUCLEOTIDE SEQUENCE [LARGE SCALE GENOMIC DNA]</scope>
</reference>
<dbReference type="OrthoDB" id="7352006at2759"/>
<comment type="caution">
    <text evidence="2">The sequence shown here is derived from an EMBL/GenBank/DDBJ whole genome shotgun (WGS) entry which is preliminary data.</text>
</comment>
<keyword evidence="1" id="KW-1133">Transmembrane helix</keyword>
<evidence type="ECO:0000256" key="1">
    <source>
        <dbReference type="SAM" id="Phobius"/>
    </source>
</evidence>
<feature type="transmembrane region" description="Helical" evidence="1">
    <location>
        <begin position="134"/>
        <end position="154"/>
    </location>
</feature>
<name>A0A4C1SRF2_EUMVA</name>
<evidence type="ECO:0008006" key="4">
    <source>
        <dbReference type="Google" id="ProtNLM"/>
    </source>
</evidence>
<keyword evidence="3" id="KW-1185">Reference proteome</keyword>
<dbReference type="EMBL" id="BGZK01000011">
    <property type="protein sequence ID" value="GBP03631.1"/>
    <property type="molecule type" value="Genomic_DNA"/>
</dbReference>
<organism evidence="2 3">
    <name type="scientific">Eumeta variegata</name>
    <name type="common">Bagworm moth</name>
    <name type="synonym">Eumeta japonica</name>
    <dbReference type="NCBI Taxonomy" id="151549"/>
    <lineage>
        <taxon>Eukaryota</taxon>
        <taxon>Metazoa</taxon>
        <taxon>Ecdysozoa</taxon>
        <taxon>Arthropoda</taxon>
        <taxon>Hexapoda</taxon>
        <taxon>Insecta</taxon>
        <taxon>Pterygota</taxon>
        <taxon>Neoptera</taxon>
        <taxon>Endopterygota</taxon>
        <taxon>Lepidoptera</taxon>
        <taxon>Glossata</taxon>
        <taxon>Ditrysia</taxon>
        <taxon>Tineoidea</taxon>
        <taxon>Psychidae</taxon>
        <taxon>Oiketicinae</taxon>
        <taxon>Eumeta</taxon>
    </lineage>
</organism>
<feature type="transmembrane region" description="Helical" evidence="1">
    <location>
        <begin position="48"/>
        <end position="66"/>
    </location>
</feature>